<gene>
    <name evidence="2" type="ORF">H9Y04_09220</name>
</gene>
<feature type="region of interest" description="Disordered" evidence="1">
    <location>
        <begin position="60"/>
        <end position="94"/>
    </location>
</feature>
<evidence type="ECO:0000313" key="2">
    <source>
        <dbReference type="EMBL" id="MBC9712752.1"/>
    </source>
</evidence>
<evidence type="ECO:0000313" key="3">
    <source>
        <dbReference type="Proteomes" id="UP000642284"/>
    </source>
</evidence>
<keyword evidence="3" id="KW-1185">Reference proteome</keyword>
<dbReference type="RefSeq" id="WP_187813247.1">
    <property type="nucleotide sequence ID" value="NZ_JACTVJ010000005.1"/>
</dbReference>
<comment type="caution">
    <text evidence="2">The sequence shown here is derived from an EMBL/GenBank/DDBJ whole genome shotgun (WGS) entry which is preliminary data.</text>
</comment>
<accession>A0ABR7SDS9</accession>
<feature type="compositionally biased region" description="Basic and acidic residues" evidence="1">
    <location>
        <begin position="69"/>
        <end position="94"/>
    </location>
</feature>
<reference evidence="2 3" key="1">
    <citation type="submission" date="2020-08" db="EMBL/GenBank/DDBJ databases">
        <title>Genemic of Streptomyces polyaspartic.</title>
        <authorList>
            <person name="Liu W."/>
        </authorList>
    </citation>
    <scope>NUCLEOTIDE SEQUENCE [LARGE SCALE GENOMIC DNA]</scope>
    <source>
        <strain evidence="2 3">TRM66268-LWL</strain>
    </source>
</reference>
<proteinExistence type="predicted"/>
<name>A0ABR7SDS9_9ACTN</name>
<dbReference type="EMBL" id="JACTVJ010000005">
    <property type="protein sequence ID" value="MBC9712752.1"/>
    <property type="molecule type" value="Genomic_DNA"/>
</dbReference>
<evidence type="ECO:0000256" key="1">
    <source>
        <dbReference type="SAM" id="MobiDB-lite"/>
    </source>
</evidence>
<organism evidence="2 3">
    <name type="scientific">Streptomyces polyasparticus</name>
    <dbReference type="NCBI Taxonomy" id="2767826"/>
    <lineage>
        <taxon>Bacteria</taxon>
        <taxon>Bacillati</taxon>
        <taxon>Actinomycetota</taxon>
        <taxon>Actinomycetes</taxon>
        <taxon>Kitasatosporales</taxon>
        <taxon>Streptomycetaceae</taxon>
        <taxon>Streptomyces</taxon>
    </lineage>
</organism>
<protein>
    <submittedName>
        <fullName evidence="2">Uncharacterized protein</fullName>
    </submittedName>
</protein>
<dbReference type="Proteomes" id="UP000642284">
    <property type="component" value="Unassembled WGS sequence"/>
</dbReference>
<sequence length="94" mass="10560">MSRPRTWVCRAGARAIKDPSGPRNVLVPGRLEMVVGLGAEDLRYLMERDELPVQGPAVELGRCRGLGEPGRRDELVQGPRRQERTPERSRSLSR</sequence>